<keyword evidence="4" id="KW-0560">Oxidoreductase</keyword>
<evidence type="ECO:0000256" key="5">
    <source>
        <dbReference type="ARBA" id="ARBA00023004"/>
    </source>
</evidence>
<feature type="domain" description="Fe2OG dioxygenase" evidence="6">
    <location>
        <begin position="86"/>
        <end position="198"/>
    </location>
</feature>
<dbReference type="GO" id="GO:0004656">
    <property type="term" value="F:procollagen-proline 4-dioxygenase activity"/>
    <property type="evidence" value="ECO:0007669"/>
    <property type="project" value="TreeGrafter"/>
</dbReference>
<dbReference type="InterPro" id="IPR045054">
    <property type="entry name" value="P4HA-like"/>
</dbReference>
<dbReference type="GO" id="GO:0005506">
    <property type="term" value="F:iron ion binding"/>
    <property type="evidence" value="ECO:0007669"/>
    <property type="project" value="InterPro"/>
</dbReference>
<dbReference type="InterPro" id="IPR044862">
    <property type="entry name" value="Pro_4_hyd_alph_FE2OG_OXY"/>
</dbReference>
<dbReference type="Gene3D" id="2.60.120.620">
    <property type="entry name" value="q2cbj1_9rhob like domain"/>
    <property type="match status" value="2"/>
</dbReference>
<protein>
    <submittedName>
        <fullName evidence="7">Ferrochelatase</fullName>
    </submittedName>
</protein>
<keyword evidence="2" id="KW-0479">Metal-binding</keyword>
<evidence type="ECO:0000256" key="3">
    <source>
        <dbReference type="ARBA" id="ARBA00022964"/>
    </source>
</evidence>
<dbReference type="PROSITE" id="PS51471">
    <property type="entry name" value="FE2OG_OXY"/>
    <property type="match status" value="1"/>
</dbReference>
<dbReference type="InterPro" id="IPR005123">
    <property type="entry name" value="Oxoglu/Fe-dep_dioxygenase_dom"/>
</dbReference>
<keyword evidence="5" id="KW-0408">Iron</keyword>
<dbReference type="GO" id="GO:0031418">
    <property type="term" value="F:L-ascorbic acid binding"/>
    <property type="evidence" value="ECO:0007669"/>
    <property type="project" value="InterPro"/>
</dbReference>
<dbReference type="PANTHER" id="PTHR10869">
    <property type="entry name" value="PROLYL 4-HYDROXYLASE ALPHA SUBUNIT"/>
    <property type="match status" value="1"/>
</dbReference>
<dbReference type="EMBL" id="PP542043">
    <property type="protein sequence ID" value="XDO02147.1"/>
    <property type="molecule type" value="Genomic_DNA"/>
</dbReference>
<proteinExistence type="predicted"/>
<name>A0AB39J9C3_9VIRU</name>
<comment type="cofactor">
    <cofactor evidence="1">
        <name>L-ascorbate</name>
        <dbReference type="ChEBI" id="CHEBI:38290"/>
    </cofactor>
</comment>
<evidence type="ECO:0000259" key="6">
    <source>
        <dbReference type="PROSITE" id="PS51471"/>
    </source>
</evidence>
<organism evidence="7">
    <name type="scientific">Florenciella sp. virus SA2</name>
    <dbReference type="NCBI Taxonomy" id="3240092"/>
    <lineage>
        <taxon>Viruses</taxon>
    </lineage>
</organism>
<keyword evidence="3" id="KW-0223">Dioxygenase</keyword>
<evidence type="ECO:0000256" key="2">
    <source>
        <dbReference type="ARBA" id="ARBA00022723"/>
    </source>
</evidence>
<dbReference type="Pfam" id="PF13640">
    <property type="entry name" value="2OG-FeII_Oxy_3"/>
    <property type="match status" value="1"/>
</dbReference>
<dbReference type="InterPro" id="IPR006620">
    <property type="entry name" value="Pro_4_hyd_alph"/>
</dbReference>
<accession>A0AB39J9C3</accession>
<evidence type="ECO:0000256" key="4">
    <source>
        <dbReference type="ARBA" id="ARBA00023002"/>
    </source>
</evidence>
<dbReference type="PANTHER" id="PTHR10869:SF246">
    <property type="entry name" value="TRANSMEMBRANE PROLYL 4-HYDROXYLASE"/>
    <property type="match status" value="1"/>
</dbReference>
<gene>
    <name evidence="7" type="ORF">FloV-SA2_00329</name>
</gene>
<sequence>MNESAEIHSVDPYVATYNDIISDEECQHFIKISKPRLTRALVSDNNKGITSAGRTGSNTWINHDHDDITKKIGEKIAKIVNMPLENAEAFQIIYYGPTQEYRQHYDSWEHDGSEKTLRCMKYGGARMKTALCYLNDVKSGGGTRMSKLNITIPPKKGKLLVFHNTVSETDHTRHDLSEHAGMPVEEGEKYAFNLWFKECNHRMLYKDFNPNYYENIKKETPVPVESTTSNMITIDNTQNETKNIIQLHPLKHMFKQESYINENVCDQILKKCNFNNNERRDGWVKLAEIPDLVKKIETTTKINSSFYENINIVEYKENILHNNHFNAFRLNDTNLNQRYMSMTLFLTDNLEFTFSQLQSTFNFNKGDFFFYKNLLDDNITRDPELPKSIICKKNTGYIANIYIRCKDKDGNTFIDSSKNVVNIEPVVHEEKVKENYSDTLNKVFEKFQNDEITNCWSGLNSFKYHFKGNFDRFKNYIKKYNSIRSENKVLIQENLEKEYILDNVLPLQIVDNVLEPSLLNLLQEYYKETISKNVWPLGDNQSNRYKSHNEPMSRFLHYECLPLIEKIVGKSLRPSYTYLSAYVKGADLPPHTDRPDCEYTVSFIIDKPEDLNWNIYVHKEKQPIKHKGRYHFTPPLEECIPVDCNSGGLMLFQGTDHIHFREKLEGDYYNILLLHYCSV</sequence>
<dbReference type="SMART" id="SM00702">
    <property type="entry name" value="P4Hc"/>
    <property type="match status" value="1"/>
</dbReference>
<evidence type="ECO:0000313" key="7">
    <source>
        <dbReference type="EMBL" id="XDO02147.1"/>
    </source>
</evidence>
<evidence type="ECO:0000256" key="1">
    <source>
        <dbReference type="ARBA" id="ARBA00001961"/>
    </source>
</evidence>
<reference evidence="7" key="1">
    <citation type="submission" date="2024-03" db="EMBL/GenBank/DDBJ databases">
        <title>Eukaryotic viruses encode the ribosomal protein eL40.</title>
        <authorList>
            <person name="Thomy J."/>
            <person name="Schvarcz C.R."/>
            <person name="McBeain K.A."/>
            <person name="Edwards K.F."/>
            <person name="Steward G.F."/>
        </authorList>
    </citation>
    <scope>NUCLEOTIDE SEQUENCE</scope>
    <source>
        <strain evidence="7">FloV-SA2</strain>
    </source>
</reference>